<gene>
    <name evidence="2" type="ORF">FB467_0351</name>
</gene>
<dbReference type="SUPFAM" id="SSF52980">
    <property type="entry name" value="Restriction endonuclease-like"/>
    <property type="match status" value="1"/>
</dbReference>
<keyword evidence="2" id="KW-0378">Hydrolase</keyword>
<dbReference type="Proteomes" id="UP000319516">
    <property type="component" value="Unassembled WGS sequence"/>
</dbReference>
<dbReference type="AlphaFoldDB" id="A0A542YMH0"/>
<keyword evidence="3" id="KW-1185">Reference proteome</keyword>
<evidence type="ECO:0000313" key="3">
    <source>
        <dbReference type="Proteomes" id="UP000319516"/>
    </source>
</evidence>
<evidence type="ECO:0000259" key="1">
    <source>
        <dbReference type="Pfam" id="PF05685"/>
    </source>
</evidence>
<sequence length="195" mass="21010">MGVMPTPPLSRPLTLEDFEAIRDVEDGHRYELIDGVLVVTPSPVPRHQQVVTELLFLLRSTITPGHRVYAAPLDVRLGTDTVVQPDLLVAAPATVTAGWVDGPPALVVEVLSPSTRSFDLGAKLLRYEQAGTPSYWVVDPDEPSLRAWELDADGYREVARAAGDEVAELARPWPLRVVPADLAAGDLPGPVGPSL</sequence>
<keyword evidence="2" id="KW-0540">Nuclease</keyword>
<comment type="caution">
    <text evidence="2">The sequence shown here is derived from an EMBL/GenBank/DDBJ whole genome shotgun (WGS) entry which is preliminary data.</text>
</comment>
<dbReference type="InterPro" id="IPR008538">
    <property type="entry name" value="Uma2"/>
</dbReference>
<protein>
    <submittedName>
        <fullName evidence="2">Uma2 family endonuclease</fullName>
    </submittedName>
</protein>
<evidence type="ECO:0000313" key="2">
    <source>
        <dbReference type="EMBL" id="TQL49286.1"/>
    </source>
</evidence>
<keyword evidence="2" id="KW-0255">Endonuclease</keyword>
<dbReference type="OrthoDB" id="9799703at2"/>
<proteinExistence type="predicted"/>
<dbReference type="InterPro" id="IPR012296">
    <property type="entry name" value="Nuclease_put_TT1808"/>
</dbReference>
<dbReference type="Pfam" id="PF05685">
    <property type="entry name" value="Uma2"/>
    <property type="match status" value="1"/>
</dbReference>
<dbReference type="Gene3D" id="3.90.1570.10">
    <property type="entry name" value="tt1808, chain A"/>
    <property type="match status" value="1"/>
</dbReference>
<dbReference type="InterPro" id="IPR011335">
    <property type="entry name" value="Restrct_endonuc-II-like"/>
</dbReference>
<dbReference type="CDD" id="cd06260">
    <property type="entry name" value="DUF820-like"/>
    <property type="match status" value="1"/>
</dbReference>
<dbReference type="EMBL" id="VFOP01000001">
    <property type="protein sequence ID" value="TQL49286.1"/>
    <property type="molecule type" value="Genomic_DNA"/>
</dbReference>
<accession>A0A542YMH0</accession>
<dbReference type="PANTHER" id="PTHR34107:SF4">
    <property type="entry name" value="SLL1222 PROTEIN"/>
    <property type="match status" value="1"/>
</dbReference>
<feature type="domain" description="Putative restriction endonuclease" evidence="1">
    <location>
        <begin position="15"/>
        <end position="169"/>
    </location>
</feature>
<dbReference type="PANTHER" id="PTHR34107">
    <property type="entry name" value="SLL0198 PROTEIN-RELATED"/>
    <property type="match status" value="1"/>
</dbReference>
<name>A0A542YMH0_9MICO</name>
<organism evidence="2 3">
    <name type="scientific">Ornithinicoccus hortensis</name>
    <dbReference type="NCBI Taxonomy" id="82346"/>
    <lineage>
        <taxon>Bacteria</taxon>
        <taxon>Bacillati</taxon>
        <taxon>Actinomycetota</taxon>
        <taxon>Actinomycetes</taxon>
        <taxon>Micrococcales</taxon>
        <taxon>Intrasporangiaceae</taxon>
        <taxon>Ornithinicoccus</taxon>
    </lineage>
</organism>
<dbReference type="GO" id="GO:0004519">
    <property type="term" value="F:endonuclease activity"/>
    <property type="evidence" value="ECO:0007669"/>
    <property type="project" value="UniProtKB-KW"/>
</dbReference>
<reference evidence="2 3" key="1">
    <citation type="submission" date="2019-06" db="EMBL/GenBank/DDBJ databases">
        <title>Sequencing the genomes of 1000 actinobacteria strains.</title>
        <authorList>
            <person name="Klenk H.-P."/>
        </authorList>
    </citation>
    <scope>NUCLEOTIDE SEQUENCE [LARGE SCALE GENOMIC DNA]</scope>
    <source>
        <strain evidence="2 3">DSM 12335</strain>
    </source>
</reference>